<dbReference type="InterPro" id="IPR051060">
    <property type="entry name" value="Carbamoyltrans_HypF-like"/>
</dbReference>
<dbReference type="EMBL" id="DROD01000229">
    <property type="protein sequence ID" value="HHJ52208.1"/>
    <property type="molecule type" value="Genomic_DNA"/>
</dbReference>
<dbReference type="GO" id="GO:0003998">
    <property type="term" value="F:acylphosphatase activity"/>
    <property type="evidence" value="ECO:0007669"/>
    <property type="project" value="UniProtKB-EC"/>
</dbReference>
<dbReference type="Proteomes" id="UP000886124">
    <property type="component" value="Unassembled WGS sequence"/>
</dbReference>
<accession>A0A7V5PND2</accession>
<dbReference type="GO" id="GO:0016743">
    <property type="term" value="F:carboxyl- or carbamoyltransferase activity"/>
    <property type="evidence" value="ECO:0007669"/>
    <property type="project" value="TreeGrafter"/>
</dbReference>
<dbReference type="GO" id="GO:0008270">
    <property type="term" value="F:zinc ion binding"/>
    <property type="evidence" value="ECO:0007669"/>
    <property type="project" value="InterPro"/>
</dbReference>
<dbReference type="InterPro" id="IPR001792">
    <property type="entry name" value="Acylphosphatase-like_dom"/>
</dbReference>
<comment type="caution">
    <text evidence="3">The sequence shown here is derived from an EMBL/GenBank/DDBJ whole genome shotgun (WGS) entry which is preliminary data.</text>
</comment>
<name>A0A7V5PND2_CALAY</name>
<evidence type="ECO:0000313" key="3">
    <source>
        <dbReference type="EMBL" id="HHJ52208.1"/>
    </source>
</evidence>
<comment type="catalytic activity">
    <reaction evidence="1">
        <text>an acyl phosphate + H2O = a carboxylate + phosphate + H(+)</text>
        <dbReference type="Rhea" id="RHEA:14965"/>
        <dbReference type="ChEBI" id="CHEBI:15377"/>
        <dbReference type="ChEBI" id="CHEBI:15378"/>
        <dbReference type="ChEBI" id="CHEBI:29067"/>
        <dbReference type="ChEBI" id="CHEBI:43474"/>
        <dbReference type="ChEBI" id="CHEBI:59918"/>
        <dbReference type="EC" id="3.6.1.7"/>
    </reaction>
</comment>
<dbReference type="PANTHER" id="PTHR42959:SF1">
    <property type="entry name" value="CARBAMOYLTRANSFERASE HYPF"/>
    <property type="match status" value="1"/>
</dbReference>
<dbReference type="PROSITE" id="PS00150">
    <property type="entry name" value="ACYLPHOSPHATASE_1"/>
    <property type="match status" value="1"/>
</dbReference>
<proteinExistence type="predicted"/>
<evidence type="ECO:0000259" key="2">
    <source>
        <dbReference type="PROSITE" id="PS51160"/>
    </source>
</evidence>
<organism evidence="3">
    <name type="scientific">Caldithrix abyssi</name>
    <dbReference type="NCBI Taxonomy" id="187145"/>
    <lineage>
        <taxon>Bacteria</taxon>
        <taxon>Pseudomonadati</taxon>
        <taxon>Calditrichota</taxon>
        <taxon>Calditrichia</taxon>
        <taxon>Calditrichales</taxon>
        <taxon>Calditrichaceae</taxon>
        <taxon>Caldithrix</taxon>
    </lineage>
</organism>
<feature type="non-terminal residue" evidence="3">
    <location>
        <position position="249"/>
    </location>
</feature>
<dbReference type="Gene3D" id="3.90.870.50">
    <property type="match status" value="1"/>
</dbReference>
<dbReference type="SUPFAM" id="SSF54975">
    <property type="entry name" value="Acylphosphatase/BLUF domain-like"/>
    <property type="match status" value="1"/>
</dbReference>
<evidence type="ECO:0000256" key="1">
    <source>
        <dbReference type="PROSITE-ProRule" id="PRU00520"/>
    </source>
</evidence>
<feature type="active site" evidence="1">
    <location>
        <position position="29"/>
    </location>
</feature>
<dbReference type="PROSITE" id="PS51160">
    <property type="entry name" value="ACYLPHOSPHATASE_3"/>
    <property type="match status" value="1"/>
</dbReference>
<dbReference type="EC" id="3.6.1.7" evidence="1"/>
<dbReference type="InterPro" id="IPR017945">
    <property type="entry name" value="DHBP_synth_RibB-like_a/b_dom"/>
</dbReference>
<protein>
    <recommendedName>
        <fullName evidence="1">acylphosphatase</fullName>
        <ecNumber evidence="1">3.6.1.7</ecNumber>
    </recommendedName>
</protein>
<sequence>MADRKTAQSLQIRRLAIHINGIVQGVGFRPFIYNLAQSLELSGFVTNTNQGVYIEAQGEDSALQQFIERIRKEAPPLSEITEINHSPLEPRNEQTFHIRASAAQQDNQTLISPDVSICPDCLAELFDPTNRRYRYPFINCTNCGPRFTIIKNIPYDRPMTTMSVFTMCPACQKEYDDPADRRFHAQPNACPVCGPHLWYETAGDRLKIEGDEQTIDRAAEEILSGKIVAVKGLGGFHLAVDATNNEAVA</sequence>
<dbReference type="AlphaFoldDB" id="A0A7V5PND2"/>
<dbReference type="GO" id="GO:0051604">
    <property type="term" value="P:protein maturation"/>
    <property type="evidence" value="ECO:0007669"/>
    <property type="project" value="TreeGrafter"/>
</dbReference>
<keyword evidence="1" id="KW-0378">Hydrolase</keyword>
<feature type="domain" description="Acylphosphatase-like" evidence="2">
    <location>
        <begin position="14"/>
        <end position="100"/>
    </location>
</feature>
<dbReference type="PANTHER" id="PTHR42959">
    <property type="entry name" value="CARBAMOYLTRANSFERASE"/>
    <property type="match status" value="1"/>
</dbReference>
<gene>
    <name evidence="3" type="ORF">ENJ89_03345</name>
</gene>
<dbReference type="Pfam" id="PF07503">
    <property type="entry name" value="zf-HYPF"/>
    <property type="match status" value="2"/>
</dbReference>
<dbReference type="Pfam" id="PF00708">
    <property type="entry name" value="Acylphosphatase"/>
    <property type="match status" value="1"/>
</dbReference>
<reference evidence="3" key="1">
    <citation type="journal article" date="2020" name="mSystems">
        <title>Genome- and Community-Level Interaction Insights into Carbon Utilization and Element Cycling Functions of Hydrothermarchaeota in Hydrothermal Sediment.</title>
        <authorList>
            <person name="Zhou Z."/>
            <person name="Liu Y."/>
            <person name="Xu W."/>
            <person name="Pan J."/>
            <person name="Luo Z.H."/>
            <person name="Li M."/>
        </authorList>
    </citation>
    <scope>NUCLEOTIDE SEQUENCE [LARGE SCALE GENOMIC DNA]</scope>
    <source>
        <strain evidence="3">HyVt-527</strain>
    </source>
</reference>
<dbReference type="InterPro" id="IPR036046">
    <property type="entry name" value="Acylphosphatase-like_dom_sf"/>
</dbReference>
<dbReference type="InterPro" id="IPR017968">
    <property type="entry name" value="Acylphosphatase_CS"/>
</dbReference>
<feature type="active site" evidence="1">
    <location>
        <position position="47"/>
    </location>
</feature>
<dbReference type="SUPFAM" id="SSF55821">
    <property type="entry name" value="YrdC/RibB"/>
    <property type="match status" value="1"/>
</dbReference>
<dbReference type="InterPro" id="IPR011125">
    <property type="entry name" value="Znf_HypF"/>
</dbReference>